<protein>
    <submittedName>
        <fullName evidence="5">S26 family signal peptidase</fullName>
    </submittedName>
</protein>
<dbReference type="Gene3D" id="2.10.109.10">
    <property type="entry name" value="Umud Fragment, subunit A"/>
    <property type="match status" value="1"/>
</dbReference>
<evidence type="ECO:0000313" key="6">
    <source>
        <dbReference type="Proteomes" id="UP001291653"/>
    </source>
</evidence>
<gene>
    <name evidence="5" type="ORF">SYYSPA8_34665</name>
</gene>
<evidence type="ECO:0000313" key="5">
    <source>
        <dbReference type="EMBL" id="GLF99552.1"/>
    </source>
</evidence>
<comment type="similarity">
    <text evidence="2">Belongs to the peptidase S26 family.</text>
</comment>
<evidence type="ECO:0000256" key="3">
    <source>
        <dbReference type="SAM" id="MobiDB-lite"/>
    </source>
</evidence>
<organism evidence="5 6">
    <name type="scientific">Streptomyces yaizuensis</name>
    <dbReference type="NCBI Taxonomy" id="2989713"/>
    <lineage>
        <taxon>Bacteria</taxon>
        <taxon>Bacillati</taxon>
        <taxon>Actinomycetota</taxon>
        <taxon>Actinomycetes</taxon>
        <taxon>Kitasatosporales</taxon>
        <taxon>Streptomycetaceae</taxon>
        <taxon>Streptomyces</taxon>
    </lineage>
</organism>
<keyword evidence="6" id="KW-1185">Reference proteome</keyword>
<evidence type="ECO:0000256" key="2">
    <source>
        <dbReference type="ARBA" id="ARBA00009370"/>
    </source>
</evidence>
<comment type="caution">
    <text evidence="5">The sequence shown here is derived from an EMBL/GenBank/DDBJ whole genome shotgun (WGS) entry which is preliminary data.</text>
</comment>
<dbReference type="Pfam" id="PF10502">
    <property type="entry name" value="Peptidase_S26"/>
    <property type="match status" value="2"/>
</dbReference>
<feature type="domain" description="Peptidase S26" evidence="4">
    <location>
        <begin position="89"/>
        <end position="125"/>
    </location>
</feature>
<dbReference type="InterPro" id="IPR019533">
    <property type="entry name" value="Peptidase_S26"/>
</dbReference>
<evidence type="ECO:0000259" key="4">
    <source>
        <dbReference type="Pfam" id="PF10502"/>
    </source>
</evidence>
<dbReference type="InterPro" id="IPR036286">
    <property type="entry name" value="LexA/Signal_pep-like_sf"/>
</dbReference>
<dbReference type="EMBL" id="BSBI01000021">
    <property type="protein sequence ID" value="GLF99552.1"/>
    <property type="molecule type" value="Genomic_DNA"/>
</dbReference>
<dbReference type="Proteomes" id="UP001291653">
    <property type="component" value="Unassembled WGS sequence"/>
</dbReference>
<feature type="domain" description="Peptidase S26" evidence="4">
    <location>
        <begin position="16"/>
        <end position="75"/>
    </location>
</feature>
<sequence>MIARLARRVLRTRLLAVTVTGPSMEPALGDGDRVLVRRRAHRVARGDIVVLDAPPGTHRDGLVIKRVAAAPGDPVPALFADRIGGPPGATVPPDCFLLLGDNRSVSVDSRHFGYVARARLTGVVVRSLPRLMAHDPLPPLPPLPPPPPPPPSPSPRSSRSS</sequence>
<proteinExistence type="inferred from homology"/>
<dbReference type="CDD" id="cd06530">
    <property type="entry name" value="S26_SPase_I"/>
    <property type="match status" value="1"/>
</dbReference>
<evidence type="ECO:0000256" key="1">
    <source>
        <dbReference type="ARBA" id="ARBA00004401"/>
    </source>
</evidence>
<dbReference type="PANTHER" id="PTHR43390">
    <property type="entry name" value="SIGNAL PEPTIDASE I"/>
    <property type="match status" value="1"/>
</dbReference>
<dbReference type="PANTHER" id="PTHR43390:SF1">
    <property type="entry name" value="CHLOROPLAST PROCESSING PEPTIDASE"/>
    <property type="match status" value="1"/>
</dbReference>
<reference evidence="5 6" key="1">
    <citation type="submission" date="2022-10" db="EMBL/GenBank/DDBJ databases">
        <title>Draft genome sequence of Streptomyces sp. YSPA8.</title>
        <authorList>
            <person name="Moriuchi R."/>
            <person name="Dohra H."/>
            <person name="Yamamura H."/>
            <person name="Kodani S."/>
        </authorList>
    </citation>
    <scope>NUCLEOTIDE SEQUENCE [LARGE SCALE GENOMIC DNA]</scope>
    <source>
        <strain evidence="5 6">YSPA8</strain>
    </source>
</reference>
<dbReference type="PRINTS" id="PR00727">
    <property type="entry name" value="LEADERPTASE"/>
</dbReference>
<feature type="region of interest" description="Disordered" evidence="3">
    <location>
        <begin position="135"/>
        <end position="161"/>
    </location>
</feature>
<feature type="compositionally biased region" description="Pro residues" evidence="3">
    <location>
        <begin position="136"/>
        <end position="154"/>
    </location>
</feature>
<dbReference type="RefSeq" id="WP_323451490.1">
    <property type="nucleotide sequence ID" value="NZ_BSBI01000021.1"/>
</dbReference>
<dbReference type="InterPro" id="IPR000223">
    <property type="entry name" value="Pept_S26A_signal_pept_1"/>
</dbReference>
<dbReference type="SUPFAM" id="SSF51306">
    <property type="entry name" value="LexA/Signal peptidase"/>
    <property type="match status" value="1"/>
</dbReference>
<name>A0ABQ5PAE1_9ACTN</name>
<comment type="subcellular location">
    <subcellularLocation>
        <location evidence="1">Cell membrane</location>
        <topology evidence="1">Single-pass type II membrane protein</topology>
    </subcellularLocation>
</comment>
<accession>A0ABQ5PAE1</accession>